<comment type="caution">
    <text evidence="2">The sequence shown here is derived from an EMBL/GenBank/DDBJ whole genome shotgun (WGS) entry which is preliminary data.</text>
</comment>
<feature type="domain" description="DUF306" evidence="1">
    <location>
        <begin position="2"/>
        <end position="65"/>
    </location>
</feature>
<dbReference type="InterPro" id="IPR005184">
    <property type="entry name" value="DUF306_Meta_HslJ"/>
</dbReference>
<dbReference type="Pfam" id="PF03724">
    <property type="entry name" value="META"/>
    <property type="match status" value="1"/>
</dbReference>
<sequence length="76" mass="7840">MTGWTGCNELSGAVTRNNTELTFTDVAVTDHACTAETAEVQAAMLATLGTAVSYTIDHNQLTLIAPSGIGLDLKAA</sequence>
<evidence type="ECO:0000313" key="3">
    <source>
        <dbReference type="Proteomes" id="UP001501705"/>
    </source>
</evidence>
<dbReference type="InterPro" id="IPR038670">
    <property type="entry name" value="HslJ-like_sf"/>
</dbReference>
<evidence type="ECO:0000313" key="2">
    <source>
        <dbReference type="EMBL" id="GAA1606953.1"/>
    </source>
</evidence>
<accession>A0ABN2ELF6</accession>
<organism evidence="2 3">
    <name type="scientific">Kribbella hippodromi</name>
    <dbReference type="NCBI Taxonomy" id="434347"/>
    <lineage>
        <taxon>Bacteria</taxon>
        <taxon>Bacillati</taxon>
        <taxon>Actinomycetota</taxon>
        <taxon>Actinomycetes</taxon>
        <taxon>Propionibacteriales</taxon>
        <taxon>Kribbellaceae</taxon>
        <taxon>Kribbella</taxon>
    </lineage>
</organism>
<dbReference type="Gene3D" id="2.40.128.270">
    <property type="match status" value="1"/>
</dbReference>
<gene>
    <name evidence="2" type="ORF">GCM10009804_73680</name>
</gene>
<keyword evidence="3" id="KW-1185">Reference proteome</keyword>
<protein>
    <recommendedName>
        <fullName evidence="1">DUF306 domain-containing protein</fullName>
    </recommendedName>
</protein>
<name>A0ABN2ELF6_9ACTN</name>
<reference evidence="2 3" key="1">
    <citation type="journal article" date="2019" name="Int. J. Syst. Evol. Microbiol.">
        <title>The Global Catalogue of Microorganisms (GCM) 10K type strain sequencing project: providing services to taxonomists for standard genome sequencing and annotation.</title>
        <authorList>
            <consortium name="The Broad Institute Genomics Platform"/>
            <consortium name="The Broad Institute Genome Sequencing Center for Infectious Disease"/>
            <person name="Wu L."/>
            <person name="Ma J."/>
        </authorList>
    </citation>
    <scope>NUCLEOTIDE SEQUENCE [LARGE SCALE GENOMIC DNA]</scope>
    <source>
        <strain evidence="2 3">JCM 15572</strain>
    </source>
</reference>
<proteinExistence type="predicted"/>
<evidence type="ECO:0000259" key="1">
    <source>
        <dbReference type="Pfam" id="PF03724"/>
    </source>
</evidence>
<dbReference type="Proteomes" id="UP001501705">
    <property type="component" value="Unassembled WGS sequence"/>
</dbReference>
<dbReference type="EMBL" id="BAAAPH010000040">
    <property type="protein sequence ID" value="GAA1606953.1"/>
    <property type="molecule type" value="Genomic_DNA"/>
</dbReference>